<accession>A0A4Y2IQ12</accession>
<organism evidence="5 6">
    <name type="scientific">Araneus ventricosus</name>
    <name type="common">Orbweaver spider</name>
    <name type="synonym">Epeira ventricosa</name>
    <dbReference type="NCBI Taxonomy" id="182803"/>
    <lineage>
        <taxon>Eukaryota</taxon>
        <taxon>Metazoa</taxon>
        <taxon>Ecdysozoa</taxon>
        <taxon>Arthropoda</taxon>
        <taxon>Chelicerata</taxon>
        <taxon>Arachnida</taxon>
        <taxon>Araneae</taxon>
        <taxon>Araneomorphae</taxon>
        <taxon>Entelegynae</taxon>
        <taxon>Araneoidea</taxon>
        <taxon>Araneidae</taxon>
        <taxon>Araneus</taxon>
    </lineage>
</organism>
<dbReference type="OrthoDB" id="512920at2759"/>
<evidence type="ECO:0000313" key="6">
    <source>
        <dbReference type="Proteomes" id="UP000499080"/>
    </source>
</evidence>
<comment type="caution">
    <text evidence="5">The sequence shown here is derived from an EMBL/GenBank/DDBJ whole genome shotgun (WGS) entry which is preliminary data.</text>
</comment>
<dbReference type="EMBL" id="BGPR01186894">
    <property type="protein sequence ID" value="GBM79754.1"/>
    <property type="molecule type" value="Genomic_DNA"/>
</dbReference>
<dbReference type="Proteomes" id="UP000499080">
    <property type="component" value="Unassembled WGS sequence"/>
</dbReference>
<evidence type="ECO:0000313" key="4">
    <source>
        <dbReference type="EMBL" id="GBM79740.1"/>
    </source>
</evidence>
<evidence type="ECO:0000256" key="1">
    <source>
        <dbReference type="SAM" id="MobiDB-lite"/>
    </source>
</evidence>
<protein>
    <submittedName>
        <fullName evidence="5">Uncharacterized protein</fullName>
    </submittedName>
</protein>
<dbReference type="EMBL" id="BGPR01186889">
    <property type="protein sequence ID" value="GBM79740.1"/>
    <property type="molecule type" value="Genomic_DNA"/>
</dbReference>
<name>A0A4Y2IQ12_ARAVE</name>
<proteinExistence type="predicted"/>
<evidence type="ECO:0000313" key="3">
    <source>
        <dbReference type="EMBL" id="GBM79733.1"/>
    </source>
</evidence>
<sequence>MSFALIVQFRLQPKQNNLPVLCNLSTVPVGCCRLCIRHGNGASGQIPKRNSIRTGVAPLGNKSPMTQVDSRKTDHGKRVSEGSEESIWSLVIQCTPLVVISLDRNQIDH</sequence>
<feature type="region of interest" description="Disordered" evidence="1">
    <location>
        <begin position="46"/>
        <end position="80"/>
    </location>
</feature>
<gene>
    <name evidence="2" type="ORF">AVEN_46655_1</name>
    <name evidence="3" type="ORF">AVEN_53666_1</name>
    <name evidence="4" type="ORF">AVEN_66066_1</name>
    <name evidence="5" type="ORF">AVEN_95499_1</name>
</gene>
<keyword evidence="6" id="KW-1185">Reference proteome</keyword>
<dbReference type="AlphaFoldDB" id="A0A4Y2IQ12"/>
<evidence type="ECO:0000313" key="2">
    <source>
        <dbReference type="EMBL" id="GBM79718.1"/>
    </source>
</evidence>
<dbReference type="EMBL" id="BGPR01186886">
    <property type="protein sequence ID" value="GBM79733.1"/>
    <property type="molecule type" value="Genomic_DNA"/>
</dbReference>
<feature type="compositionally biased region" description="Basic and acidic residues" evidence="1">
    <location>
        <begin position="69"/>
        <end position="80"/>
    </location>
</feature>
<reference evidence="5 6" key="1">
    <citation type="journal article" date="2019" name="Sci. Rep.">
        <title>Orb-weaving spider Araneus ventricosus genome elucidates the spidroin gene catalogue.</title>
        <authorList>
            <person name="Kono N."/>
            <person name="Nakamura H."/>
            <person name="Ohtoshi R."/>
            <person name="Moran D.A.P."/>
            <person name="Shinohara A."/>
            <person name="Yoshida Y."/>
            <person name="Fujiwara M."/>
            <person name="Mori M."/>
            <person name="Tomita M."/>
            <person name="Arakawa K."/>
        </authorList>
    </citation>
    <scope>NUCLEOTIDE SEQUENCE [LARGE SCALE GENOMIC DNA]</scope>
</reference>
<dbReference type="EMBL" id="BGPR01186883">
    <property type="protein sequence ID" value="GBM79718.1"/>
    <property type="molecule type" value="Genomic_DNA"/>
</dbReference>
<evidence type="ECO:0000313" key="5">
    <source>
        <dbReference type="EMBL" id="GBM79754.1"/>
    </source>
</evidence>